<gene>
    <name evidence="9" type="ORF">CVIRNUC_009329</name>
</gene>
<feature type="binding site" evidence="7">
    <location>
        <position position="171"/>
    </location>
    <ligand>
        <name>glyoxylate</name>
        <dbReference type="ChEBI" id="CHEBI:36655"/>
    </ligand>
</feature>
<feature type="binding site" evidence="7">
    <location>
        <position position="29"/>
    </location>
    <ligand>
        <name>glyoxylate</name>
        <dbReference type="ChEBI" id="CHEBI:36655"/>
    </ligand>
</feature>
<evidence type="ECO:0000313" key="10">
    <source>
        <dbReference type="Proteomes" id="UP001314263"/>
    </source>
</evidence>
<feature type="active site" description="Proton acceptor" evidence="6">
    <location>
        <position position="267"/>
    </location>
</feature>
<dbReference type="InterPro" id="IPR013785">
    <property type="entry name" value="Aldolase_TIM"/>
</dbReference>
<feature type="binding site" evidence="7">
    <location>
        <position position="267"/>
    </location>
    <ligand>
        <name>glyoxylate</name>
        <dbReference type="ChEBI" id="CHEBI:36655"/>
    </ligand>
</feature>
<keyword evidence="2 7" id="KW-0285">Flavoprotein</keyword>
<dbReference type="InterPro" id="IPR008259">
    <property type="entry name" value="FMN_hydac_DH_AS"/>
</dbReference>
<feature type="domain" description="FMN hydroxy acid dehydrogenase" evidence="8">
    <location>
        <begin position="3"/>
        <end position="372"/>
    </location>
</feature>
<evidence type="ECO:0000256" key="7">
    <source>
        <dbReference type="PIRSR" id="PIRSR000138-2"/>
    </source>
</evidence>
<dbReference type="Proteomes" id="UP001314263">
    <property type="component" value="Unassembled WGS sequence"/>
</dbReference>
<evidence type="ECO:0000256" key="4">
    <source>
        <dbReference type="ARBA" id="ARBA00023002"/>
    </source>
</evidence>
<dbReference type="CDD" id="cd02809">
    <property type="entry name" value="alpha_hydroxyacid_oxid_FMN"/>
    <property type="match status" value="1"/>
</dbReference>
<keyword evidence="3 7" id="KW-0288">FMN</keyword>
<evidence type="ECO:0000259" key="8">
    <source>
        <dbReference type="PROSITE" id="PS51349"/>
    </source>
</evidence>
<feature type="binding site" evidence="7">
    <location>
        <position position="243"/>
    </location>
    <ligand>
        <name>FMN</name>
        <dbReference type="ChEBI" id="CHEBI:58210"/>
    </ligand>
</feature>
<proteinExistence type="inferred from homology"/>
<feature type="binding site" evidence="7">
    <location>
        <position position="134"/>
    </location>
    <ligand>
        <name>FMN</name>
        <dbReference type="ChEBI" id="CHEBI:58210"/>
    </ligand>
</feature>
<feature type="binding site" evidence="7">
    <location>
        <begin position="298"/>
        <end position="302"/>
    </location>
    <ligand>
        <name>FMN</name>
        <dbReference type="ChEBI" id="CHEBI:58210"/>
    </ligand>
</feature>
<dbReference type="PIRSF" id="PIRSF000138">
    <property type="entry name" value="Al-hdrx_acd_dh"/>
    <property type="match status" value="1"/>
</dbReference>
<dbReference type="SUPFAM" id="SSF51395">
    <property type="entry name" value="FMN-linked oxidoreductases"/>
    <property type="match status" value="1"/>
</dbReference>
<feature type="binding site" evidence="7">
    <location>
        <position position="162"/>
    </location>
    <ligand>
        <name>FMN</name>
        <dbReference type="ChEBI" id="CHEBI:58210"/>
    </ligand>
</feature>
<dbReference type="PROSITE" id="PS51349">
    <property type="entry name" value="FMN_HYDROXY_ACID_DH_2"/>
    <property type="match status" value="1"/>
</dbReference>
<dbReference type="InterPro" id="IPR000262">
    <property type="entry name" value="FMN-dep_DH"/>
</dbReference>
<accession>A0AAV1IH32</accession>
<feature type="binding site" evidence="7">
    <location>
        <begin position="321"/>
        <end position="322"/>
    </location>
    <ligand>
        <name>FMN</name>
        <dbReference type="ChEBI" id="CHEBI:58210"/>
    </ligand>
</feature>
<comment type="similarity">
    <text evidence="5">Belongs to the FMN-dependent alpha-hydroxy acid dehydrogenase family.</text>
</comment>
<dbReference type="PANTHER" id="PTHR10578">
    <property type="entry name" value="S -2-HYDROXY-ACID OXIDASE-RELATED"/>
    <property type="match status" value="1"/>
</dbReference>
<dbReference type="AlphaFoldDB" id="A0AAV1IH32"/>
<dbReference type="GO" id="GO:0016491">
    <property type="term" value="F:oxidoreductase activity"/>
    <property type="evidence" value="ECO:0007669"/>
    <property type="project" value="UniProtKB-KW"/>
</dbReference>
<keyword evidence="4" id="KW-0560">Oxidoreductase</keyword>
<comment type="cofactor">
    <cofactor evidence="1">
        <name>FMN</name>
        <dbReference type="ChEBI" id="CHEBI:58210"/>
    </cofactor>
</comment>
<feature type="binding site" evidence="7">
    <location>
        <position position="270"/>
    </location>
    <ligand>
        <name>glyoxylate</name>
        <dbReference type="ChEBI" id="CHEBI:36655"/>
    </ligand>
</feature>
<dbReference type="GO" id="GO:0005737">
    <property type="term" value="C:cytoplasm"/>
    <property type="evidence" value="ECO:0007669"/>
    <property type="project" value="UniProtKB-ARBA"/>
</dbReference>
<feature type="binding site" evidence="7">
    <location>
        <position position="265"/>
    </location>
    <ligand>
        <name>FMN</name>
        <dbReference type="ChEBI" id="CHEBI:58210"/>
    </ligand>
</feature>
<evidence type="ECO:0000256" key="6">
    <source>
        <dbReference type="PIRSR" id="PIRSR000138-1"/>
    </source>
</evidence>
<dbReference type="EMBL" id="CAUYUE010000014">
    <property type="protein sequence ID" value="CAK0786116.1"/>
    <property type="molecule type" value="Genomic_DNA"/>
</dbReference>
<dbReference type="PROSITE" id="PS00557">
    <property type="entry name" value="FMN_HYDROXY_ACID_DH_1"/>
    <property type="match status" value="1"/>
</dbReference>
<dbReference type="InterPro" id="IPR012133">
    <property type="entry name" value="Alpha-hydoxy_acid_DH_FMN"/>
</dbReference>
<comment type="caution">
    <text evidence="9">The sequence shown here is derived from an EMBL/GenBank/DDBJ whole genome shotgun (WGS) entry which is preliminary data.</text>
</comment>
<feature type="binding site" evidence="7">
    <location>
        <begin position="82"/>
        <end position="84"/>
    </location>
    <ligand>
        <name>FMN</name>
        <dbReference type="ChEBI" id="CHEBI:58210"/>
    </ligand>
</feature>
<evidence type="ECO:0000256" key="2">
    <source>
        <dbReference type="ARBA" id="ARBA00022630"/>
    </source>
</evidence>
<name>A0AAV1IH32_9CHLO</name>
<dbReference type="Pfam" id="PF01070">
    <property type="entry name" value="FMN_dh"/>
    <property type="match status" value="1"/>
</dbReference>
<keyword evidence="10" id="KW-1185">Reference proteome</keyword>
<reference evidence="9 10" key="1">
    <citation type="submission" date="2023-10" db="EMBL/GenBank/DDBJ databases">
        <authorList>
            <person name="Maclean D."/>
            <person name="Macfadyen A."/>
        </authorList>
    </citation>
    <scope>NUCLEOTIDE SEQUENCE [LARGE SCALE GENOMIC DNA]</scope>
</reference>
<dbReference type="InterPro" id="IPR037396">
    <property type="entry name" value="FMN_HAD"/>
</dbReference>
<evidence type="ECO:0000313" key="9">
    <source>
        <dbReference type="EMBL" id="CAK0786116.1"/>
    </source>
</evidence>
<dbReference type="FunFam" id="3.20.20.70:FF:000056">
    <property type="entry name" value="hydroxyacid oxidase 2"/>
    <property type="match status" value="1"/>
</dbReference>
<feature type="binding site" evidence="7">
    <location>
        <position position="136"/>
    </location>
    <ligand>
        <name>glyoxylate</name>
        <dbReference type="ChEBI" id="CHEBI:36655"/>
    </ligand>
</feature>
<dbReference type="PANTHER" id="PTHR10578:SF107">
    <property type="entry name" value="2-HYDROXYACID OXIDASE 1"/>
    <property type="match status" value="1"/>
</dbReference>
<sequence>MPDSDLTFQNLEELKPRAEKILSRQAFGYYASGSESESTLRDNEASFKRYRLVPRLMVDVSKVDTTVTLLGRKIACPVLVAPMAMQRLAHSDGELATSRAAAAEGIPMVQSTMGTVELAEVRRAGKAGPMMMFQLYVFKERGFVKQLVQHAEKSGYNAIVVTVDAPFLGKREADEREGFKLPDHLRLENLTGLAEAARMERKVHSKNKGSGIALHFADHIDPSLTWDFIPWLHSITRLPIFLKGVLCPEDAHMGVEAGADGIIVSNHGGRQLDYAPASLDALPGIAAAVGKRVPVLVDGGVRRGTDIIKALAMGADVVLIGRPILWGLTLGGESGVRKVLETIKKELRLSMALMGCPSIEHLGRGMVIAPWDQYPNARL</sequence>
<protein>
    <recommendedName>
        <fullName evidence="8">FMN hydroxy acid dehydrogenase domain-containing protein</fullName>
    </recommendedName>
</protein>
<evidence type="ECO:0000256" key="1">
    <source>
        <dbReference type="ARBA" id="ARBA00001917"/>
    </source>
</evidence>
<dbReference type="Gene3D" id="3.20.20.70">
    <property type="entry name" value="Aldolase class I"/>
    <property type="match status" value="1"/>
</dbReference>
<dbReference type="GO" id="GO:0010181">
    <property type="term" value="F:FMN binding"/>
    <property type="evidence" value="ECO:0007669"/>
    <property type="project" value="InterPro"/>
</dbReference>
<organism evidence="9 10">
    <name type="scientific">Coccomyxa viridis</name>
    <dbReference type="NCBI Taxonomy" id="1274662"/>
    <lineage>
        <taxon>Eukaryota</taxon>
        <taxon>Viridiplantae</taxon>
        <taxon>Chlorophyta</taxon>
        <taxon>core chlorophytes</taxon>
        <taxon>Trebouxiophyceae</taxon>
        <taxon>Trebouxiophyceae incertae sedis</taxon>
        <taxon>Coccomyxaceae</taxon>
        <taxon>Coccomyxa</taxon>
    </lineage>
</organism>
<feature type="binding site" evidence="7">
    <location>
        <position position="111"/>
    </location>
    <ligand>
        <name>FMN</name>
        <dbReference type="ChEBI" id="CHEBI:58210"/>
    </ligand>
</feature>
<evidence type="ECO:0000256" key="3">
    <source>
        <dbReference type="ARBA" id="ARBA00022643"/>
    </source>
</evidence>
<evidence type="ECO:0000256" key="5">
    <source>
        <dbReference type="ARBA" id="ARBA00024042"/>
    </source>
</evidence>